<dbReference type="AlphaFoldDB" id="S4P8U0"/>
<name>S4P8U0_9NEOP</name>
<evidence type="ECO:0000256" key="1">
    <source>
        <dbReference type="SAM" id="MobiDB-lite"/>
    </source>
</evidence>
<reference evidence="2" key="2">
    <citation type="submission" date="2013-05" db="EMBL/GenBank/DDBJ databases">
        <authorList>
            <person name="Carter J.-M."/>
            <person name="Baker S.C."/>
            <person name="Pink R."/>
            <person name="Carter D.R.F."/>
            <person name="Collins A."/>
            <person name="Tomlin J."/>
            <person name="Gibbs M."/>
            <person name="Breuker C.J."/>
        </authorList>
    </citation>
    <scope>NUCLEOTIDE SEQUENCE</scope>
    <source>
        <tissue evidence="2">Ovary</tissue>
    </source>
</reference>
<feature type="compositionally biased region" description="Polar residues" evidence="1">
    <location>
        <begin position="1"/>
        <end position="36"/>
    </location>
</feature>
<feature type="compositionally biased region" description="Basic and acidic residues" evidence="1">
    <location>
        <begin position="40"/>
        <end position="54"/>
    </location>
</feature>
<evidence type="ECO:0000313" key="2">
    <source>
        <dbReference type="EMBL" id="JAA85423.1"/>
    </source>
</evidence>
<feature type="non-terminal residue" evidence="2">
    <location>
        <position position="79"/>
    </location>
</feature>
<sequence length="79" mass="8628">KNEAISVTSESKVIQDSTENLCAGDSSSSEKFQDGSNPDVESKAASDTNTRKGDYNNSRYNCEYEGCQRTYSTSGNLRT</sequence>
<dbReference type="EMBL" id="GAIX01007137">
    <property type="protein sequence ID" value="JAA85423.1"/>
    <property type="molecule type" value="Transcribed_RNA"/>
</dbReference>
<feature type="region of interest" description="Disordered" evidence="1">
    <location>
        <begin position="1"/>
        <end position="56"/>
    </location>
</feature>
<organism evidence="2">
    <name type="scientific">Pararge aegeria</name>
    <name type="common">speckled wood butterfly</name>
    <dbReference type="NCBI Taxonomy" id="116150"/>
    <lineage>
        <taxon>Eukaryota</taxon>
        <taxon>Metazoa</taxon>
        <taxon>Ecdysozoa</taxon>
        <taxon>Arthropoda</taxon>
        <taxon>Hexapoda</taxon>
        <taxon>Insecta</taxon>
        <taxon>Pterygota</taxon>
        <taxon>Neoptera</taxon>
        <taxon>Endopterygota</taxon>
        <taxon>Lepidoptera</taxon>
        <taxon>Glossata</taxon>
        <taxon>Ditrysia</taxon>
        <taxon>Papilionoidea</taxon>
        <taxon>Nymphalidae</taxon>
        <taxon>Satyrinae</taxon>
        <taxon>Satyrini</taxon>
        <taxon>Parargina</taxon>
        <taxon>Pararge</taxon>
    </lineage>
</organism>
<proteinExistence type="predicted"/>
<accession>S4P8U0</accession>
<feature type="non-terminal residue" evidence="2">
    <location>
        <position position="1"/>
    </location>
</feature>
<reference evidence="2" key="1">
    <citation type="journal article" date="2013" name="BMC Genomics">
        <title>Unscrambling butterfly oogenesis.</title>
        <authorList>
            <person name="Carter J.M."/>
            <person name="Baker S.C."/>
            <person name="Pink R."/>
            <person name="Carter D.R."/>
            <person name="Collins A."/>
            <person name="Tomlin J."/>
            <person name="Gibbs M."/>
            <person name="Breuker C.J."/>
        </authorList>
    </citation>
    <scope>NUCLEOTIDE SEQUENCE</scope>
    <source>
        <tissue evidence="2">Ovary</tissue>
    </source>
</reference>
<protein>
    <submittedName>
        <fullName evidence="2">Metal regulatory transcription factor 1</fullName>
    </submittedName>
</protein>